<keyword evidence="16" id="KW-1185">Reference proteome</keyword>
<evidence type="ECO:0000256" key="7">
    <source>
        <dbReference type="ARBA" id="ARBA00022840"/>
    </source>
</evidence>
<dbReference type="SMART" id="SM00147">
    <property type="entry name" value="RasGEF"/>
    <property type="match status" value="1"/>
</dbReference>
<keyword evidence="7 11" id="KW-0067">ATP-binding</keyword>
<reference evidence="15 16" key="1">
    <citation type="journal article" date="2019" name="Sci. Rep.">
        <title>Nanopore sequencing improves the draft genome of the human pathogenic amoeba Naegleria fowleri.</title>
        <authorList>
            <person name="Liechti N."/>
            <person name="Schurch N."/>
            <person name="Bruggmann R."/>
            <person name="Wittwer M."/>
        </authorList>
    </citation>
    <scope>NUCLEOTIDE SEQUENCE [LARGE SCALE GENOMIC DNA]</scope>
    <source>
        <strain evidence="15 16">ATCC 30894</strain>
    </source>
</reference>
<feature type="binding site" evidence="11">
    <location>
        <position position="93"/>
    </location>
    <ligand>
        <name>ATP</name>
        <dbReference type="ChEBI" id="CHEBI:30616"/>
    </ligand>
</feature>
<dbReference type="Pfam" id="PF00617">
    <property type="entry name" value="RasGEF"/>
    <property type="match status" value="1"/>
</dbReference>
<protein>
    <recommendedName>
        <fullName evidence="2">non-specific serine/threonine protein kinase</fullName>
        <ecNumber evidence="2">2.7.11.1</ecNumber>
    </recommendedName>
</protein>
<dbReference type="InterPro" id="IPR036964">
    <property type="entry name" value="RASGEF_cat_dom_sf"/>
</dbReference>
<keyword evidence="3" id="KW-0723">Serine/threonine-protein kinase</keyword>
<dbReference type="GeneID" id="68113498"/>
<evidence type="ECO:0000313" key="15">
    <source>
        <dbReference type="EMBL" id="KAF0974806.1"/>
    </source>
</evidence>
<evidence type="ECO:0000256" key="4">
    <source>
        <dbReference type="ARBA" id="ARBA00022679"/>
    </source>
</evidence>
<evidence type="ECO:0000256" key="5">
    <source>
        <dbReference type="ARBA" id="ARBA00022741"/>
    </source>
</evidence>
<feature type="region of interest" description="Disordered" evidence="12">
    <location>
        <begin position="1"/>
        <end position="62"/>
    </location>
</feature>
<organism evidence="15 16">
    <name type="scientific">Naegleria fowleri</name>
    <name type="common">Brain eating amoeba</name>
    <dbReference type="NCBI Taxonomy" id="5763"/>
    <lineage>
        <taxon>Eukaryota</taxon>
        <taxon>Discoba</taxon>
        <taxon>Heterolobosea</taxon>
        <taxon>Tetramitia</taxon>
        <taxon>Eutetramitia</taxon>
        <taxon>Vahlkampfiidae</taxon>
        <taxon>Naegleria</taxon>
    </lineage>
</organism>
<dbReference type="Proteomes" id="UP000444721">
    <property type="component" value="Unassembled WGS sequence"/>
</dbReference>
<dbReference type="Gene3D" id="3.30.200.20">
    <property type="entry name" value="Phosphorylase Kinase, domain 1"/>
    <property type="match status" value="1"/>
</dbReference>
<dbReference type="VEuPathDB" id="AmoebaDB:FDP41_006280"/>
<dbReference type="InterPro" id="IPR008271">
    <property type="entry name" value="Ser/Thr_kinase_AS"/>
</dbReference>
<evidence type="ECO:0000256" key="9">
    <source>
        <dbReference type="ARBA" id="ARBA00048679"/>
    </source>
</evidence>
<dbReference type="InterPro" id="IPR023578">
    <property type="entry name" value="Ras_GEF_dom_sf"/>
</dbReference>
<evidence type="ECO:0000256" key="10">
    <source>
        <dbReference type="PROSITE-ProRule" id="PRU00168"/>
    </source>
</evidence>
<feature type="compositionally biased region" description="Basic and acidic residues" evidence="12">
    <location>
        <begin position="10"/>
        <end position="30"/>
    </location>
</feature>
<keyword evidence="4" id="KW-0808">Transferase</keyword>
<gene>
    <name evidence="15" type="ORF">FDP41_006280</name>
</gene>
<dbReference type="EC" id="2.7.11.1" evidence="2"/>
<feature type="compositionally biased region" description="Polar residues" evidence="12">
    <location>
        <begin position="38"/>
        <end position="62"/>
    </location>
</feature>
<evidence type="ECO:0000256" key="6">
    <source>
        <dbReference type="ARBA" id="ARBA00022777"/>
    </source>
</evidence>
<comment type="similarity">
    <text evidence="1">Belongs to the protein kinase superfamily. NEK Ser/Thr protein kinase family. NIMA subfamily.</text>
</comment>
<comment type="catalytic activity">
    <reaction evidence="8">
        <text>L-threonyl-[protein] + ATP = O-phospho-L-threonyl-[protein] + ADP + H(+)</text>
        <dbReference type="Rhea" id="RHEA:46608"/>
        <dbReference type="Rhea" id="RHEA-COMP:11060"/>
        <dbReference type="Rhea" id="RHEA-COMP:11605"/>
        <dbReference type="ChEBI" id="CHEBI:15378"/>
        <dbReference type="ChEBI" id="CHEBI:30013"/>
        <dbReference type="ChEBI" id="CHEBI:30616"/>
        <dbReference type="ChEBI" id="CHEBI:61977"/>
        <dbReference type="ChEBI" id="CHEBI:456216"/>
        <dbReference type="EC" id="2.7.11.1"/>
    </reaction>
</comment>
<dbReference type="GO" id="GO:0005085">
    <property type="term" value="F:guanyl-nucleotide exchange factor activity"/>
    <property type="evidence" value="ECO:0007669"/>
    <property type="project" value="UniProtKB-KW"/>
</dbReference>
<dbReference type="GO" id="GO:0007264">
    <property type="term" value="P:small GTPase-mediated signal transduction"/>
    <property type="evidence" value="ECO:0007669"/>
    <property type="project" value="InterPro"/>
</dbReference>
<dbReference type="PROSITE" id="PS00107">
    <property type="entry name" value="PROTEIN_KINASE_ATP"/>
    <property type="match status" value="1"/>
</dbReference>
<comment type="caution">
    <text evidence="15">The sequence shown here is derived from an EMBL/GenBank/DDBJ whole genome shotgun (WGS) entry which is preliminary data.</text>
</comment>
<dbReference type="SMART" id="SM00220">
    <property type="entry name" value="S_TKc"/>
    <property type="match status" value="1"/>
</dbReference>
<dbReference type="GO" id="GO:0004674">
    <property type="term" value="F:protein serine/threonine kinase activity"/>
    <property type="evidence" value="ECO:0007669"/>
    <property type="project" value="UniProtKB-KW"/>
</dbReference>
<dbReference type="SUPFAM" id="SSF56112">
    <property type="entry name" value="Protein kinase-like (PK-like)"/>
    <property type="match status" value="1"/>
</dbReference>
<dbReference type="VEuPathDB" id="AmoebaDB:NfTy_076950"/>
<dbReference type="Gene3D" id="1.10.840.10">
    <property type="entry name" value="Ras guanine-nucleotide exchange factors catalytic domain"/>
    <property type="match status" value="1"/>
</dbReference>
<dbReference type="SUPFAM" id="SSF48366">
    <property type="entry name" value="Ras GEF"/>
    <property type="match status" value="1"/>
</dbReference>
<dbReference type="VEuPathDB" id="AmoebaDB:NF0089980"/>
<name>A0A6A5BJ18_NAEFO</name>
<dbReference type="PANTHER" id="PTHR43671">
    <property type="entry name" value="SERINE/THREONINE-PROTEIN KINASE NEK"/>
    <property type="match status" value="1"/>
</dbReference>
<feature type="domain" description="Protein kinase" evidence="14">
    <location>
        <begin position="66"/>
        <end position="339"/>
    </location>
</feature>
<dbReference type="PROSITE" id="PS00108">
    <property type="entry name" value="PROTEIN_KINASE_ST"/>
    <property type="match status" value="1"/>
</dbReference>
<evidence type="ECO:0000256" key="11">
    <source>
        <dbReference type="PROSITE-ProRule" id="PRU10141"/>
    </source>
</evidence>
<dbReference type="InterPro" id="IPR001895">
    <property type="entry name" value="RASGEF_cat_dom"/>
</dbReference>
<dbReference type="Pfam" id="PF00069">
    <property type="entry name" value="Pkinase"/>
    <property type="match status" value="1"/>
</dbReference>
<keyword evidence="6" id="KW-0418">Kinase</keyword>
<sequence>MIPNTATHDNACEDDHPSSGDEKLRIHESILSEGQPHTELNNSSVNSIGSSRMTSPRSQPSSPFQYSIIKPLGKGASGNVVLAVMNQKEVAIKQIMCRNERDLNVAMKEAWPLRNLSHENLCSIDDVFVEKILLNGVECFNVNLVMKYFKEGDFSMFLKRRCTKDGKQFLTQEEALSFMKQMASGLHYLHSKNLMHRDLKPQNIFVSKEQELKIGDFGLMKEMQNSFTYTVTGTLKYLAPEILNQQPYTYSADIFSLGCIYFEMCTLLLNNRTLNVEVFRNKNFSEDLLNQLNMQFSHVVSPDMARLITKMLDIDPKKRPSSELLVTILEELTKGHSWNFSEFSIISHHHQKQQQQEYDSIFSSDDVVNKKQLTQSPHQRSRRVALAISKIALTPLQKLLYGAGVSHLLMEPTIYADYDGAESNLAKYGIDMESMSKRCWLLILTSPSIHCLPLFPHHDPTKKTKECFIDVTLMTYSWYTTPQSMLKKCFELVHDLPEQFFEESLWKNCSDPYDTQKKEEEEEFNFTSSASSTTNTVLWFENDYQLENETFPYWRYCRSLGEYRLFSLIEFLVKWLKNRISEWTSNMFEFLQYLSKEAYEKRGYLSMADSIFSICSQAQSFQLNRSEIPFQVDALIFEACENFRLEQLNKLKEEYGSKETPDDVMFEKLNTPEKKRLSVPVPRVRLSQKIIAPRPIISGTMFLSGFTWQAVDTVELARQLTLRDYDYFKVISIEEFEWWEKKKTLHANSRECHKVLEMKRISDLTTSMFVSSILSQVYLKNRKKTLSKLLELCVELFSLNNYFGVNYLLNAIHHPSIDRLEFTKKEIDQKKWTQYEKVFRSMKYEYLKLSILAVRNETFFIPHIDTHVNEVILLNDQMQEIITLSKSSNDDDDHLDPLNHHGNEQYVNWKKMRLKRLIQSPLYVKNISCRFQKVFQIQQLLRKDKLEQFDYPMEQFMKDSFAREGLNCKRSEVL</sequence>
<feature type="domain" description="Ras-GEF" evidence="13">
    <location>
        <begin position="712"/>
        <end position="958"/>
    </location>
</feature>
<evidence type="ECO:0000313" key="16">
    <source>
        <dbReference type="Proteomes" id="UP000444721"/>
    </source>
</evidence>
<keyword evidence="10" id="KW-0344">Guanine-nucleotide releasing factor</keyword>
<dbReference type="GO" id="GO:0005524">
    <property type="term" value="F:ATP binding"/>
    <property type="evidence" value="ECO:0007669"/>
    <property type="project" value="UniProtKB-UniRule"/>
</dbReference>
<dbReference type="InterPro" id="IPR017441">
    <property type="entry name" value="Protein_kinase_ATP_BS"/>
</dbReference>
<evidence type="ECO:0000256" key="3">
    <source>
        <dbReference type="ARBA" id="ARBA00022527"/>
    </source>
</evidence>
<dbReference type="PROSITE" id="PS50009">
    <property type="entry name" value="RASGEF_CAT"/>
    <property type="match status" value="1"/>
</dbReference>
<dbReference type="GO" id="GO:0005634">
    <property type="term" value="C:nucleus"/>
    <property type="evidence" value="ECO:0007669"/>
    <property type="project" value="TreeGrafter"/>
</dbReference>
<proteinExistence type="inferred from homology"/>
<comment type="catalytic activity">
    <reaction evidence="9">
        <text>L-seryl-[protein] + ATP = O-phospho-L-seryl-[protein] + ADP + H(+)</text>
        <dbReference type="Rhea" id="RHEA:17989"/>
        <dbReference type="Rhea" id="RHEA-COMP:9863"/>
        <dbReference type="Rhea" id="RHEA-COMP:11604"/>
        <dbReference type="ChEBI" id="CHEBI:15378"/>
        <dbReference type="ChEBI" id="CHEBI:29999"/>
        <dbReference type="ChEBI" id="CHEBI:30616"/>
        <dbReference type="ChEBI" id="CHEBI:83421"/>
        <dbReference type="ChEBI" id="CHEBI:456216"/>
        <dbReference type="EC" id="2.7.11.1"/>
    </reaction>
</comment>
<accession>A0A6A5BJ18</accession>
<evidence type="ECO:0000259" key="14">
    <source>
        <dbReference type="PROSITE" id="PS50011"/>
    </source>
</evidence>
<evidence type="ECO:0000256" key="1">
    <source>
        <dbReference type="ARBA" id="ARBA00010886"/>
    </source>
</evidence>
<dbReference type="OMA" id="QKVFQIQ"/>
<dbReference type="InterPro" id="IPR011009">
    <property type="entry name" value="Kinase-like_dom_sf"/>
</dbReference>
<dbReference type="PROSITE" id="PS50011">
    <property type="entry name" value="PROTEIN_KINASE_DOM"/>
    <property type="match status" value="1"/>
</dbReference>
<dbReference type="EMBL" id="VFQX01000051">
    <property type="protein sequence ID" value="KAF0974806.1"/>
    <property type="molecule type" value="Genomic_DNA"/>
</dbReference>
<dbReference type="PANTHER" id="PTHR43671:SF98">
    <property type="entry name" value="SERINE_THREONINE-PROTEIN KINASE NEK11"/>
    <property type="match status" value="1"/>
</dbReference>
<evidence type="ECO:0000256" key="12">
    <source>
        <dbReference type="SAM" id="MobiDB-lite"/>
    </source>
</evidence>
<evidence type="ECO:0000256" key="2">
    <source>
        <dbReference type="ARBA" id="ARBA00012513"/>
    </source>
</evidence>
<dbReference type="InterPro" id="IPR050660">
    <property type="entry name" value="NEK_Ser/Thr_kinase"/>
</dbReference>
<evidence type="ECO:0000259" key="13">
    <source>
        <dbReference type="PROSITE" id="PS50009"/>
    </source>
</evidence>
<dbReference type="InterPro" id="IPR000719">
    <property type="entry name" value="Prot_kinase_dom"/>
</dbReference>
<dbReference type="OrthoDB" id="4062651at2759"/>
<dbReference type="RefSeq" id="XP_044559519.1">
    <property type="nucleotide sequence ID" value="XM_044709898.1"/>
</dbReference>
<dbReference type="Gene3D" id="1.10.510.10">
    <property type="entry name" value="Transferase(Phosphotransferase) domain 1"/>
    <property type="match status" value="1"/>
</dbReference>
<keyword evidence="5 11" id="KW-0547">Nucleotide-binding</keyword>
<evidence type="ECO:0000256" key="8">
    <source>
        <dbReference type="ARBA" id="ARBA00047899"/>
    </source>
</evidence>
<dbReference type="AlphaFoldDB" id="A0A6A5BJ18"/>